<gene>
    <name evidence="1" type="ORF">MNBD_GAMMA22-402</name>
</gene>
<evidence type="ECO:0000313" key="1">
    <source>
        <dbReference type="EMBL" id="VAX02127.1"/>
    </source>
</evidence>
<reference evidence="1" key="1">
    <citation type="submission" date="2018-06" db="EMBL/GenBank/DDBJ databases">
        <authorList>
            <person name="Zhirakovskaya E."/>
        </authorList>
    </citation>
    <scope>NUCLEOTIDE SEQUENCE</scope>
</reference>
<dbReference type="CDD" id="cd24050">
    <property type="entry name" value="ASKHA_NBD_ANMK"/>
    <property type="match status" value="1"/>
</dbReference>
<dbReference type="PANTHER" id="PTHR30605:SF0">
    <property type="entry name" value="ANHYDRO-N-ACETYLMURAMIC ACID KINASE"/>
    <property type="match status" value="1"/>
</dbReference>
<dbReference type="GO" id="GO:0016301">
    <property type="term" value="F:kinase activity"/>
    <property type="evidence" value="ECO:0007669"/>
    <property type="project" value="UniProtKB-KW"/>
</dbReference>
<name>A0A3B1BAS6_9ZZZZ</name>
<dbReference type="InterPro" id="IPR043129">
    <property type="entry name" value="ATPase_NBD"/>
</dbReference>
<dbReference type="EC" id="2.7.1.170" evidence="1"/>
<proteinExistence type="inferred from homology"/>
<dbReference type="NCBIfam" id="NF007139">
    <property type="entry name" value="PRK09585.1-3"/>
    <property type="match status" value="1"/>
</dbReference>
<accession>A0A3B1BAS6</accession>
<dbReference type="Pfam" id="PF03702">
    <property type="entry name" value="AnmK"/>
    <property type="match status" value="1"/>
</dbReference>
<dbReference type="AlphaFoldDB" id="A0A3B1BAS6"/>
<dbReference type="GO" id="GO:0006040">
    <property type="term" value="P:amino sugar metabolic process"/>
    <property type="evidence" value="ECO:0007669"/>
    <property type="project" value="InterPro"/>
</dbReference>
<keyword evidence="1" id="KW-0418">Kinase</keyword>
<dbReference type="InterPro" id="IPR005338">
    <property type="entry name" value="Anhydro_N_Ac-Mur_kinase"/>
</dbReference>
<dbReference type="GO" id="GO:0005524">
    <property type="term" value="F:ATP binding"/>
    <property type="evidence" value="ECO:0007669"/>
    <property type="project" value="InterPro"/>
</dbReference>
<keyword evidence="1" id="KW-0808">Transferase</keyword>
<dbReference type="Gene3D" id="3.30.420.40">
    <property type="match status" value="2"/>
</dbReference>
<dbReference type="HAMAP" id="MF_01270">
    <property type="entry name" value="AnhMurNAc_kinase"/>
    <property type="match status" value="1"/>
</dbReference>
<sequence length="386" mass="42268">MDGNYIGLISGTSADSIDAVIVSITNQQLVLLESYSHVIPTTIQKKIWQTNISGNHELKTMLELDYQLGILFAQAVEHLLKKASVSTQSIIAIGSHGQTLRHYPDTSFPSTLQIADANIIVEKTNITTICDFRRADIAAGGQGAPLVPAFHQFQFQHDDKNRVILNIGGIANITYLPSDKSKPIQGFDTGPGNCVMDEWIQQHQNKAYDNAGAWAKSGIIDTKLLNLLLEHHYFKEAGPKSTGRDIFNLTWLNSVLNNYRENNFISNEDVQMTLNAVTAQSIVNDINSLKVVDEVFVCGGGVYNLTLMALLKELLSKNNIKCDSVNSLGLNPDWVEACAFAWLAKQRIENQAGNCPSVTGASHPCILGAEYNPSNYSSTLATVDNS</sequence>
<dbReference type="EMBL" id="UOFS01000054">
    <property type="protein sequence ID" value="VAX02127.1"/>
    <property type="molecule type" value="Genomic_DNA"/>
</dbReference>
<dbReference type="GO" id="GO:0009254">
    <property type="term" value="P:peptidoglycan turnover"/>
    <property type="evidence" value="ECO:0007669"/>
    <property type="project" value="InterPro"/>
</dbReference>
<dbReference type="PANTHER" id="PTHR30605">
    <property type="entry name" value="ANHYDRO-N-ACETYLMURAMIC ACID KINASE"/>
    <property type="match status" value="1"/>
</dbReference>
<protein>
    <submittedName>
        <fullName evidence="1">Anhydro-N-acetylmuramic acid kinase</fullName>
        <ecNumber evidence="1">2.7.1.170</ecNumber>
    </submittedName>
</protein>
<organism evidence="1">
    <name type="scientific">hydrothermal vent metagenome</name>
    <dbReference type="NCBI Taxonomy" id="652676"/>
    <lineage>
        <taxon>unclassified sequences</taxon>
        <taxon>metagenomes</taxon>
        <taxon>ecological metagenomes</taxon>
    </lineage>
</organism>
<dbReference type="SUPFAM" id="SSF53067">
    <property type="entry name" value="Actin-like ATPase domain"/>
    <property type="match status" value="1"/>
</dbReference>
<dbReference type="GO" id="GO:0016773">
    <property type="term" value="F:phosphotransferase activity, alcohol group as acceptor"/>
    <property type="evidence" value="ECO:0007669"/>
    <property type="project" value="InterPro"/>
</dbReference>